<protein>
    <submittedName>
        <fullName evidence="10">Membrane protein</fullName>
    </submittedName>
</protein>
<gene>
    <name evidence="10" type="ORF">GCM10009090_18990</name>
</gene>
<keyword evidence="6" id="KW-0406">Ion transport</keyword>
<evidence type="ECO:0000256" key="7">
    <source>
        <dbReference type="ARBA" id="ARBA00023136"/>
    </source>
</evidence>
<evidence type="ECO:0000256" key="1">
    <source>
        <dbReference type="ARBA" id="ARBA00004651"/>
    </source>
</evidence>
<dbReference type="Pfam" id="PF25539">
    <property type="entry name" value="Bestrophin_2"/>
    <property type="match status" value="1"/>
</dbReference>
<dbReference type="PANTHER" id="PTHR33281:SF19">
    <property type="entry name" value="VOLTAGE-DEPENDENT ANION CHANNEL-FORMING PROTEIN YNEE"/>
    <property type="match status" value="1"/>
</dbReference>
<evidence type="ECO:0000313" key="11">
    <source>
        <dbReference type="Proteomes" id="UP000623958"/>
    </source>
</evidence>
<comment type="similarity">
    <text evidence="8">Belongs to the anion channel-forming bestrophin (TC 1.A.46) family.</text>
</comment>
<comment type="caution">
    <text evidence="10">The sequence shown here is derived from an EMBL/GenBank/DDBJ whole genome shotgun (WGS) entry which is preliminary data.</text>
</comment>
<evidence type="ECO:0000256" key="3">
    <source>
        <dbReference type="ARBA" id="ARBA00022475"/>
    </source>
</evidence>
<reference evidence="10" key="1">
    <citation type="journal article" date="2014" name="Int. J. Syst. Evol. Microbiol.">
        <title>Complete genome sequence of Corynebacterium casei LMG S-19264T (=DSM 44701T), isolated from a smear-ripened cheese.</title>
        <authorList>
            <consortium name="US DOE Joint Genome Institute (JGI-PGF)"/>
            <person name="Walter F."/>
            <person name="Albersmeier A."/>
            <person name="Kalinowski J."/>
            <person name="Ruckert C."/>
        </authorList>
    </citation>
    <scope>NUCLEOTIDE SEQUENCE</scope>
    <source>
        <strain evidence="10">JCM 13306</strain>
    </source>
</reference>
<dbReference type="RefSeq" id="WP_434029227.1">
    <property type="nucleotide sequence ID" value="NZ_BNBA01000012.1"/>
</dbReference>
<evidence type="ECO:0000256" key="5">
    <source>
        <dbReference type="ARBA" id="ARBA00022989"/>
    </source>
</evidence>
<feature type="transmembrane region" description="Helical" evidence="9">
    <location>
        <begin position="53"/>
        <end position="71"/>
    </location>
</feature>
<keyword evidence="2" id="KW-0813">Transport</keyword>
<organism evidence="10 11">
    <name type="scientific">Xanthomonas boreopolis</name>
    <dbReference type="NCBI Taxonomy" id="86183"/>
    <lineage>
        <taxon>Bacteria</taxon>
        <taxon>Pseudomonadati</taxon>
        <taxon>Pseudomonadota</taxon>
        <taxon>Gammaproteobacteria</taxon>
        <taxon>Lysobacterales</taxon>
        <taxon>Lysobacteraceae</taxon>
        <taxon>Xanthomonas</taxon>
    </lineage>
</organism>
<dbReference type="GO" id="GO:0005886">
    <property type="term" value="C:plasma membrane"/>
    <property type="evidence" value="ECO:0007669"/>
    <property type="project" value="UniProtKB-SubCell"/>
</dbReference>
<dbReference type="EMBL" id="BNBA01000012">
    <property type="protein sequence ID" value="GHH53506.1"/>
    <property type="molecule type" value="Genomic_DNA"/>
</dbReference>
<evidence type="ECO:0000313" key="10">
    <source>
        <dbReference type="EMBL" id="GHH53506.1"/>
    </source>
</evidence>
<keyword evidence="5 9" id="KW-1133">Transmembrane helix</keyword>
<dbReference type="Proteomes" id="UP000623958">
    <property type="component" value="Unassembled WGS sequence"/>
</dbReference>
<name>A0A919F818_9XANT</name>
<keyword evidence="11" id="KW-1185">Reference proteome</keyword>
<keyword evidence="3" id="KW-1003">Cell membrane</keyword>
<reference evidence="10" key="2">
    <citation type="submission" date="2020-09" db="EMBL/GenBank/DDBJ databases">
        <authorList>
            <person name="Sun Q."/>
            <person name="Ohkuma M."/>
        </authorList>
    </citation>
    <scope>NUCLEOTIDE SEQUENCE</scope>
    <source>
        <strain evidence="10">JCM 13306</strain>
    </source>
</reference>
<proteinExistence type="inferred from homology"/>
<evidence type="ECO:0000256" key="2">
    <source>
        <dbReference type="ARBA" id="ARBA00022448"/>
    </source>
</evidence>
<dbReference type="InterPro" id="IPR044669">
    <property type="entry name" value="YneE/VCCN1/2-like"/>
</dbReference>
<keyword evidence="4 9" id="KW-0812">Transmembrane</keyword>
<dbReference type="PANTHER" id="PTHR33281">
    <property type="entry name" value="UPF0187 PROTEIN YNEE"/>
    <property type="match status" value="1"/>
</dbReference>
<comment type="subcellular location">
    <subcellularLocation>
        <location evidence="1">Cell membrane</location>
        <topology evidence="1">Multi-pass membrane protein</topology>
    </subcellularLocation>
</comment>
<dbReference type="GO" id="GO:0005254">
    <property type="term" value="F:chloride channel activity"/>
    <property type="evidence" value="ECO:0007669"/>
    <property type="project" value="InterPro"/>
</dbReference>
<evidence type="ECO:0000256" key="9">
    <source>
        <dbReference type="SAM" id="Phobius"/>
    </source>
</evidence>
<evidence type="ECO:0000256" key="4">
    <source>
        <dbReference type="ARBA" id="ARBA00022692"/>
    </source>
</evidence>
<feature type="transmembrane region" description="Helical" evidence="9">
    <location>
        <begin position="220"/>
        <end position="251"/>
    </location>
</feature>
<evidence type="ECO:0000256" key="6">
    <source>
        <dbReference type="ARBA" id="ARBA00023065"/>
    </source>
</evidence>
<sequence>MIIRPRPHGWQLLYILRGSIVPAIAPKVLAIGVLALAVAAFAELAHPPGIERISVVPFSLLGLMLSIFLSFRNNACHERWWEARKQWGQLVYESRSLARQCAVLLAGDPARRQRVGYLVAGFAQVLAARLRARDMQAAALPWLPGRDAALLRGRGNVPDQMLTLLSAELAQPLHEGRLDAYLYGQLEARVHALSAIQAACERIAGTPLPFAYTLLLHRCAWLFCVLLPFGLVTALGWATPVVSMLLAYAFFGLDRLGDELEEPFGLEPNDLPIDALVRTIEIDQREALGERDLPPPLLPRDYLLQCPPSIQARGIPPWPTRITARAACAATTSPAG</sequence>
<keyword evidence="7 9" id="KW-0472">Membrane</keyword>
<dbReference type="AlphaFoldDB" id="A0A919F818"/>
<accession>A0A919F818</accession>
<evidence type="ECO:0000256" key="8">
    <source>
        <dbReference type="ARBA" id="ARBA00034708"/>
    </source>
</evidence>
<feature type="transmembrane region" description="Helical" evidence="9">
    <location>
        <begin position="12"/>
        <end position="41"/>
    </location>
</feature>